<evidence type="ECO:0000313" key="1">
    <source>
        <dbReference type="EMBL" id="GIY31534.1"/>
    </source>
</evidence>
<gene>
    <name evidence="1" type="ORF">CDAR_409861</name>
</gene>
<protein>
    <submittedName>
        <fullName evidence="1">Uncharacterized protein</fullName>
    </submittedName>
</protein>
<reference evidence="1 2" key="1">
    <citation type="submission" date="2021-06" db="EMBL/GenBank/DDBJ databases">
        <title>Caerostris darwini draft genome.</title>
        <authorList>
            <person name="Kono N."/>
            <person name="Arakawa K."/>
        </authorList>
    </citation>
    <scope>NUCLEOTIDE SEQUENCE [LARGE SCALE GENOMIC DNA]</scope>
</reference>
<proteinExistence type="predicted"/>
<evidence type="ECO:0000313" key="2">
    <source>
        <dbReference type="Proteomes" id="UP001054837"/>
    </source>
</evidence>
<organism evidence="1 2">
    <name type="scientific">Caerostris darwini</name>
    <dbReference type="NCBI Taxonomy" id="1538125"/>
    <lineage>
        <taxon>Eukaryota</taxon>
        <taxon>Metazoa</taxon>
        <taxon>Ecdysozoa</taxon>
        <taxon>Arthropoda</taxon>
        <taxon>Chelicerata</taxon>
        <taxon>Arachnida</taxon>
        <taxon>Araneae</taxon>
        <taxon>Araneomorphae</taxon>
        <taxon>Entelegynae</taxon>
        <taxon>Araneoidea</taxon>
        <taxon>Araneidae</taxon>
        <taxon>Caerostris</taxon>
    </lineage>
</organism>
<name>A0AAV4SC12_9ARAC</name>
<dbReference type="EMBL" id="BPLQ01007678">
    <property type="protein sequence ID" value="GIY31534.1"/>
    <property type="molecule type" value="Genomic_DNA"/>
</dbReference>
<sequence length="75" mass="8619">MNHEENNPTSQICFGFPVQAFHYGVLRNACPNEKNIRGFLNLRGPGDELRQQTKEVWVLSPSKLLSPKLERLVRV</sequence>
<keyword evidence="2" id="KW-1185">Reference proteome</keyword>
<dbReference type="AlphaFoldDB" id="A0AAV4SC12"/>
<accession>A0AAV4SC12</accession>
<dbReference type="Proteomes" id="UP001054837">
    <property type="component" value="Unassembled WGS sequence"/>
</dbReference>
<comment type="caution">
    <text evidence="1">The sequence shown here is derived from an EMBL/GenBank/DDBJ whole genome shotgun (WGS) entry which is preliminary data.</text>
</comment>